<accession>A0ABY7DU99</accession>
<protein>
    <submittedName>
        <fullName evidence="1">Uncharacterized protein</fullName>
    </submittedName>
</protein>
<name>A0ABY7DU99_MYAAR</name>
<evidence type="ECO:0000313" key="1">
    <source>
        <dbReference type="EMBL" id="WAR00248.1"/>
    </source>
</evidence>
<keyword evidence="2" id="KW-1185">Reference proteome</keyword>
<evidence type="ECO:0000313" key="2">
    <source>
        <dbReference type="Proteomes" id="UP001164746"/>
    </source>
</evidence>
<reference evidence="1" key="1">
    <citation type="submission" date="2022-11" db="EMBL/GenBank/DDBJ databases">
        <title>Centuries of genome instability and evolution in soft-shell clam transmissible cancer (bioRxiv).</title>
        <authorList>
            <person name="Hart S.F.M."/>
            <person name="Yonemitsu M.A."/>
            <person name="Giersch R.M."/>
            <person name="Beal B.F."/>
            <person name="Arriagada G."/>
            <person name="Davis B.W."/>
            <person name="Ostrander E.A."/>
            <person name="Goff S.P."/>
            <person name="Metzger M.J."/>
        </authorList>
    </citation>
    <scope>NUCLEOTIDE SEQUENCE</scope>
    <source>
        <strain evidence="1">MELC-2E11</strain>
        <tissue evidence="1">Siphon/mantle</tissue>
    </source>
</reference>
<dbReference type="EMBL" id="CP111014">
    <property type="protein sequence ID" value="WAR00248.1"/>
    <property type="molecule type" value="Genomic_DNA"/>
</dbReference>
<dbReference type="Proteomes" id="UP001164746">
    <property type="component" value="Chromosome 3"/>
</dbReference>
<sequence length="68" mass="8120">MWTRAYGGMELVEYPEFWDAGHVMPPNSSEQEQRKRILTLIEVVFALHRSFMLLCKYTCLWLIRTRGN</sequence>
<organism evidence="1 2">
    <name type="scientific">Mya arenaria</name>
    <name type="common">Soft-shell clam</name>
    <dbReference type="NCBI Taxonomy" id="6604"/>
    <lineage>
        <taxon>Eukaryota</taxon>
        <taxon>Metazoa</taxon>
        <taxon>Spiralia</taxon>
        <taxon>Lophotrochozoa</taxon>
        <taxon>Mollusca</taxon>
        <taxon>Bivalvia</taxon>
        <taxon>Autobranchia</taxon>
        <taxon>Heteroconchia</taxon>
        <taxon>Euheterodonta</taxon>
        <taxon>Imparidentia</taxon>
        <taxon>Neoheterodontei</taxon>
        <taxon>Myida</taxon>
        <taxon>Myoidea</taxon>
        <taxon>Myidae</taxon>
        <taxon>Mya</taxon>
    </lineage>
</organism>
<proteinExistence type="predicted"/>
<gene>
    <name evidence="1" type="ORF">MAR_024620</name>
</gene>